<feature type="non-terminal residue" evidence="2">
    <location>
        <position position="172"/>
    </location>
</feature>
<evidence type="ECO:0000313" key="3">
    <source>
        <dbReference type="Proteomes" id="UP000266841"/>
    </source>
</evidence>
<keyword evidence="3" id="KW-1185">Reference proteome</keyword>
<evidence type="ECO:0000313" key="2">
    <source>
        <dbReference type="EMBL" id="EJK44178.1"/>
    </source>
</evidence>
<feature type="compositionally biased region" description="Basic and acidic residues" evidence="1">
    <location>
        <begin position="78"/>
        <end position="98"/>
    </location>
</feature>
<organism evidence="2 3">
    <name type="scientific">Thalassiosira oceanica</name>
    <name type="common">Marine diatom</name>
    <dbReference type="NCBI Taxonomy" id="159749"/>
    <lineage>
        <taxon>Eukaryota</taxon>
        <taxon>Sar</taxon>
        <taxon>Stramenopiles</taxon>
        <taxon>Ochrophyta</taxon>
        <taxon>Bacillariophyta</taxon>
        <taxon>Coscinodiscophyceae</taxon>
        <taxon>Thalassiosirophycidae</taxon>
        <taxon>Thalassiosirales</taxon>
        <taxon>Thalassiosiraceae</taxon>
        <taxon>Thalassiosira</taxon>
    </lineage>
</organism>
<name>K0QYK3_THAOC</name>
<dbReference type="EMBL" id="AGNL01050073">
    <property type="protein sequence ID" value="EJK44178.1"/>
    <property type="molecule type" value="Genomic_DNA"/>
</dbReference>
<evidence type="ECO:0000256" key="1">
    <source>
        <dbReference type="SAM" id="MobiDB-lite"/>
    </source>
</evidence>
<accession>K0QYK3</accession>
<comment type="caution">
    <text evidence="2">The sequence shown here is derived from an EMBL/GenBank/DDBJ whole genome shotgun (WGS) entry which is preliminary data.</text>
</comment>
<sequence>MATGSAADASAAHPCGATSVSRRHVVSLVVFAIVALCSTARHDASIYFPIESNSVKAGPFPYKPPVQALQESPVGDDPPGREEQRKREPGKRTSHDGRVHFVEPGSQLHDLVKKWKESDITVSQAALDLNRIVSDVEYIDHKPSEGMLMIKTHKTVLFRQLNGRLGPAKFGS</sequence>
<gene>
    <name evidence="2" type="ORF">THAOC_37304</name>
</gene>
<proteinExistence type="predicted"/>
<dbReference type="Proteomes" id="UP000266841">
    <property type="component" value="Unassembled WGS sequence"/>
</dbReference>
<reference evidence="2 3" key="1">
    <citation type="journal article" date="2012" name="Genome Biol.">
        <title>Genome and low-iron response of an oceanic diatom adapted to chronic iron limitation.</title>
        <authorList>
            <person name="Lommer M."/>
            <person name="Specht M."/>
            <person name="Roy A.S."/>
            <person name="Kraemer L."/>
            <person name="Andreson R."/>
            <person name="Gutowska M.A."/>
            <person name="Wolf J."/>
            <person name="Bergner S.V."/>
            <person name="Schilhabel M.B."/>
            <person name="Klostermeier U.C."/>
            <person name="Beiko R.G."/>
            <person name="Rosenstiel P."/>
            <person name="Hippler M."/>
            <person name="Laroche J."/>
        </authorList>
    </citation>
    <scope>NUCLEOTIDE SEQUENCE [LARGE SCALE GENOMIC DNA]</scope>
    <source>
        <strain evidence="2 3">CCMP1005</strain>
    </source>
</reference>
<feature type="region of interest" description="Disordered" evidence="1">
    <location>
        <begin position="61"/>
        <end position="98"/>
    </location>
</feature>
<dbReference type="AlphaFoldDB" id="K0QYK3"/>
<protein>
    <submittedName>
        <fullName evidence="2">Uncharacterized protein</fullName>
    </submittedName>
</protein>